<sequence>MTQRSFNILFRGQTLPDFDVDVVKNELTKLLKLDEKRITILFSGRLITIKKNLSEIDAQRYIDIFADLGAKALLNEVVEEEVPTTNKAVEAEAAIKFKNETSKSDAAPIEDSRTEALKDKNPKAEDGLVVARFLTEKLVAEESAVESDSITEVVPSSAKVERVDIAEVTSAEKIECPRCNHLQAHGIMSCEHCNMDLRRHLLRLEKRQRLRANLTVN</sequence>
<dbReference type="RefSeq" id="WP_123710980.1">
    <property type="nucleotide sequence ID" value="NZ_RKHR01000003.1"/>
</dbReference>
<evidence type="ECO:0000313" key="2">
    <source>
        <dbReference type="Proteomes" id="UP000275394"/>
    </source>
</evidence>
<dbReference type="AlphaFoldDB" id="A0A3N2DYW3"/>
<comment type="caution">
    <text evidence="1">The sequence shown here is derived from an EMBL/GenBank/DDBJ whole genome shotgun (WGS) entry which is preliminary data.</text>
</comment>
<accession>A0A3N2DYW3</accession>
<gene>
    <name evidence="1" type="ORF">EDC56_0555</name>
</gene>
<protein>
    <submittedName>
        <fullName evidence="1">Uncharacterized protein</fullName>
    </submittedName>
</protein>
<dbReference type="Proteomes" id="UP000275394">
    <property type="component" value="Unassembled WGS sequence"/>
</dbReference>
<organism evidence="1 2">
    <name type="scientific">Sinobacterium caligoides</name>
    <dbReference type="NCBI Taxonomy" id="933926"/>
    <lineage>
        <taxon>Bacteria</taxon>
        <taxon>Pseudomonadati</taxon>
        <taxon>Pseudomonadota</taxon>
        <taxon>Gammaproteobacteria</taxon>
        <taxon>Cellvibrionales</taxon>
        <taxon>Spongiibacteraceae</taxon>
        <taxon>Sinobacterium</taxon>
    </lineage>
</organism>
<dbReference type="OrthoDB" id="6402943at2"/>
<proteinExistence type="predicted"/>
<evidence type="ECO:0000313" key="1">
    <source>
        <dbReference type="EMBL" id="ROS05033.1"/>
    </source>
</evidence>
<keyword evidence="2" id="KW-1185">Reference proteome</keyword>
<dbReference type="EMBL" id="RKHR01000003">
    <property type="protein sequence ID" value="ROS05033.1"/>
    <property type="molecule type" value="Genomic_DNA"/>
</dbReference>
<name>A0A3N2DYW3_9GAMM</name>
<reference evidence="1 2" key="1">
    <citation type="submission" date="2018-11" db="EMBL/GenBank/DDBJ databases">
        <title>Genomic Encyclopedia of Type Strains, Phase IV (KMG-IV): sequencing the most valuable type-strain genomes for metagenomic binning, comparative biology and taxonomic classification.</title>
        <authorList>
            <person name="Goeker M."/>
        </authorList>
    </citation>
    <scope>NUCLEOTIDE SEQUENCE [LARGE SCALE GENOMIC DNA]</scope>
    <source>
        <strain evidence="1 2">DSM 100316</strain>
    </source>
</reference>